<proteinExistence type="predicted"/>
<evidence type="ECO:0000313" key="2">
    <source>
        <dbReference type="EMBL" id="WXB16205.1"/>
    </source>
</evidence>
<evidence type="ECO:0000313" key="3">
    <source>
        <dbReference type="Proteomes" id="UP001370348"/>
    </source>
</evidence>
<accession>A0ABZ2LZQ3</accession>
<protein>
    <submittedName>
        <fullName evidence="2">Uncharacterized protein</fullName>
    </submittedName>
</protein>
<evidence type="ECO:0000256" key="1">
    <source>
        <dbReference type="SAM" id="MobiDB-lite"/>
    </source>
</evidence>
<feature type="compositionally biased region" description="Basic and acidic residues" evidence="1">
    <location>
        <begin position="45"/>
        <end position="59"/>
    </location>
</feature>
<organism evidence="2 3">
    <name type="scientific">Pendulispora albinea</name>
    <dbReference type="NCBI Taxonomy" id="2741071"/>
    <lineage>
        <taxon>Bacteria</taxon>
        <taxon>Pseudomonadati</taxon>
        <taxon>Myxococcota</taxon>
        <taxon>Myxococcia</taxon>
        <taxon>Myxococcales</taxon>
        <taxon>Sorangiineae</taxon>
        <taxon>Pendulisporaceae</taxon>
        <taxon>Pendulispora</taxon>
    </lineage>
</organism>
<dbReference type="Proteomes" id="UP001370348">
    <property type="component" value="Chromosome"/>
</dbReference>
<sequence>MSDTKFAQLLASNKIDPRRVLVASRQIERLTREDRTIRLTKRQAKIGDGDKKGEKETRKPHSGRPVTQRALNAALTGGTVSGPTKNRILRAVNRVLEQKKQEQVQLKALF</sequence>
<feature type="region of interest" description="Disordered" evidence="1">
    <location>
        <begin position="38"/>
        <end position="67"/>
    </location>
</feature>
<reference evidence="2 3" key="1">
    <citation type="submission" date="2021-12" db="EMBL/GenBank/DDBJ databases">
        <title>Discovery of the Pendulisporaceae a myxobacterial family with distinct sporulation behavior and unique specialized metabolism.</title>
        <authorList>
            <person name="Garcia R."/>
            <person name="Popoff A."/>
            <person name="Bader C.D."/>
            <person name="Loehr J."/>
            <person name="Walesch S."/>
            <person name="Walt C."/>
            <person name="Boldt J."/>
            <person name="Bunk B."/>
            <person name="Haeckl F.J.F.P.J."/>
            <person name="Gunesch A.P."/>
            <person name="Birkelbach J."/>
            <person name="Nuebel U."/>
            <person name="Pietschmann T."/>
            <person name="Bach T."/>
            <person name="Mueller R."/>
        </authorList>
    </citation>
    <scope>NUCLEOTIDE SEQUENCE [LARGE SCALE GENOMIC DNA]</scope>
    <source>
        <strain evidence="2 3">MSr11954</strain>
    </source>
</reference>
<keyword evidence="3" id="KW-1185">Reference proteome</keyword>
<gene>
    <name evidence="2" type="ORF">LZC94_02770</name>
</gene>
<dbReference type="RefSeq" id="WP_394825834.1">
    <property type="nucleotide sequence ID" value="NZ_CP089984.1"/>
</dbReference>
<dbReference type="EMBL" id="CP089984">
    <property type="protein sequence ID" value="WXB16205.1"/>
    <property type="molecule type" value="Genomic_DNA"/>
</dbReference>
<name>A0ABZ2LZQ3_9BACT</name>